<evidence type="ECO:0000313" key="2">
    <source>
        <dbReference type="EMBL" id="QCD86760.1"/>
    </source>
</evidence>
<evidence type="ECO:0000256" key="1">
    <source>
        <dbReference type="SAM" id="MobiDB-lite"/>
    </source>
</evidence>
<name>A0A4D6LE59_VIGUN</name>
<gene>
    <name evidence="2" type="ORF">DEO72_LG3g1286</name>
</gene>
<reference evidence="2 3" key="1">
    <citation type="submission" date="2019-04" db="EMBL/GenBank/DDBJ databases">
        <title>An improved genome assembly and genetic linkage map for asparagus bean, Vigna unguiculata ssp. sesquipedialis.</title>
        <authorList>
            <person name="Xia Q."/>
            <person name="Zhang R."/>
            <person name="Dong Y."/>
        </authorList>
    </citation>
    <scope>NUCLEOTIDE SEQUENCE [LARGE SCALE GENOMIC DNA]</scope>
    <source>
        <tissue evidence="2">Leaf</tissue>
    </source>
</reference>
<sequence length="197" mass="21622">MFSPHGSSRDIHTPPEPGTNHRACTCSIPATFTPISPEFRAAPSRTAPRPWQQHLASSIHAPRIVSSHHHCSELLHHEPAPNSCKHTDQIGAAATTAPRPNCTIHGPRAVVSSTSIFSPHLQRPSHGSRIQQSNSPQRTSHGHHAGNNTHERAPHEPASDRRRRITTASHQQQQPSPEKKTRPHFCAAAATASWRRV</sequence>
<feature type="region of interest" description="Disordered" evidence="1">
    <location>
        <begin position="1"/>
        <end position="22"/>
    </location>
</feature>
<feature type="compositionally biased region" description="Polar residues" evidence="1">
    <location>
        <begin position="128"/>
        <end position="139"/>
    </location>
</feature>
<evidence type="ECO:0000313" key="3">
    <source>
        <dbReference type="Proteomes" id="UP000501690"/>
    </source>
</evidence>
<feature type="region of interest" description="Disordered" evidence="1">
    <location>
        <begin position="118"/>
        <end position="197"/>
    </location>
</feature>
<feature type="compositionally biased region" description="Polar residues" evidence="1">
    <location>
        <begin position="166"/>
        <end position="176"/>
    </location>
</feature>
<accession>A0A4D6LE59</accession>
<dbReference type="Proteomes" id="UP000501690">
    <property type="component" value="Linkage Group LG3"/>
</dbReference>
<proteinExistence type="predicted"/>
<dbReference type="AlphaFoldDB" id="A0A4D6LE59"/>
<feature type="compositionally biased region" description="Basic and acidic residues" evidence="1">
    <location>
        <begin position="149"/>
        <end position="160"/>
    </location>
</feature>
<keyword evidence="3" id="KW-1185">Reference proteome</keyword>
<dbReference type="EMBL" id="CP039347">
    <property type="protein sequence ID" value="QCD86760.1"/>
    <property type="molecule type" value="Genomic_DNA"/>
</dbReference>
<organism evidence="2 3">
    <name type="scientific">Vigna unguiculata</name>
    <name type="common">Cowpea</name>
    <dbReference type="NCBI Taxonomy" id="3917"/>
    <lineage>
        <taxon>Eukaryota</taxon>
        <taxon>Viridiplantae</taxon>
        <taxon>Streptophyta</taxon>
        <taxon>Embryophyta</taxon>
        <taxon>Tracheophyta</taxon>
        <taxon>Spermatophyta</taxon>
        <taxon>Magnoliopsida</taxon>
        <taxon>eudicotyledons</taxon>
        <taxon>Gunneridae</taxon>
        <taxon>Pentapetalae</taxon>
        <taxon>rosids</taxon>
        <taxon>fabids</taxon>
        <taxon>Fabales</taxon>
        <taxon>Fabaceae</taxon>
        <taxon>Papilionoideae</taxon>
        <taxon>50 kb inversion clade</taxon>
        <taxon>NPAAA clade</taxon>
        <taxon>indigoferoid/millettioid clade</taxon>
        <taxon>Phaseoleae</taxon>
        <taxon>Vigna</taxon>
    </lineage>
</organism>
<protein>
    <submittedName>
        <fullName evidence="2">Uncharacterized protein</fullName>
    </submittedName>
</protein>